<evidence type="ECO:0000259" key="2">
    <source>
        <dbReference type="Pfam" id="PF13548"/>
    </source>
</evidence>
<organism evidence="3 4">
    <name type="scientific">Arcticibacterium luteifluviistationis</name>
    <dbReference type="NCBI Taxonomy" id="1784714"/>
    <lineage>
        <taxon>Bacteria</taxon>
        <taxon>Pseudomonadati</taxon>
        <taxon>Bacteroidota</taxon>
        <taxon>Cytophagia</taxon>
        <taxon>Cytophagales</taxon>
        <taxon>Leadbetterellaceae</taxon>
        <taxon>Arcticibacterium</taxon>
    </lineage>
</organism>
<proteinExistence type="predicted"/>
<sequence length="196" mass="20660">MSFSSEEIATLIPALLLGVGLSAASGFRVFLPLLVGNLAGKFGVYELADNMVWMGDSTTTIVLAVAAVFELAAYYIPVVDNLLDTIAMPVAIAAGTILTSSFLQIDDPMLQWGLGLVAGGGVAGTIQAGTSLLRLGSTKFTGGLGNNLIASVENGFSAVLAIVALMLPIFIGAIVLYFVIWIWRRLIKQRRQKVNV</sequence>
<feature type="transmembrane region" description="Helical" evidence="1">
    <location>
        <begin position="86"/>
        <end position="105"/>
    </location>
</feature>
<dbReference type="AlphaFoldDB" id="A0A2Z4GAM1"/>
<feature type="transmembrane region" description="Helical" evidence="1">
    <location>
        <begin position="51"/>
        <end position="74"/>
    </location>
</feature>
<keyword evidence="4" id="KW-1185">Reference proteome</keyword>
<dbReference type="OrthoDB" id="288613at2"/>
<dbReference type="InterPro" id="IPR025196">
    <property type="entry name" value="DUF4126"/>
</dbReference>
<feature type="domain" description="DUF4126" evidence="2">
    <location>
        <begin position="15"/>
        <end position="184"/>
    </location>
</feature>
<keyword evidence="1" id="KW-1133">Transmembrane helix</keyword>
<dbReference type="Proteomes" id="UP000249873">
    <property type="component" value="Chromosome"/>
</dbReference>
<dbReference type="KEGG" id="als:DJ013_08290"/>
<keyword evidence="1" id="KW-0472">Membrane</keyword>
<gene>
    <name evidence="3" type="ORF">DJ013_08290</name>
</gene>
<feature type="transmembrane region" description="Helical" evidence="1">
    <location>
        <begin position="155"/>
        <end position="183"/>
    </location>
</feature>
<evidence type="ECO:0000256" key="1">
    <source>
        <dbReference type="SAM" id="Phobius"/>
    </source>
</evidence>
<feature type="transmembrane region" description="Helical" evidence="1">
    <location>
        <begin position="12"/>
        <end position="39"/>
    </location>
</feature>
<evidence type="ECO:0000313" key="4">
    <source>
        <dbReference type="Proteomes" id="UP000249873"/>
    </source>
</evidence>
<reference evidence="3 4" key="1">
    <citation type="submission" date="2018-05" db="EMBL/GenBank/DDBJ databases">
        <title>Complete genome sequence of Arcticibacterium luteifluviistationis SM1504T, a cytophagaceae bacterium isolated from Arctic surface seawater.</title>
        <authorList>
            <person name="Li Y."/>
            <person name="Qin Q.-L."/>
        </authorList>
    </citation>
    <scope>NUCLEOTIDE SEQUENCE [LARGE SCALE GENOMIC DNA]</scope>
    <source>
        <strain evidence="3 4">SM1504</strain>
    </source>
</reference>
<protein>
    <submittedName>
        <fullName evidence="3">DUF4126 domain-containing protein</fullName>
    </submittedName>
</protein>
<evidence type="ECO:0000313" key="3">
    <source>
        <dbReference type="EMBL" id="AWV98171.1"/>
    </source>
</evidence>
<dbReference type="RefSeq" id="WP_111371273.1">
    <property type="nucleotide sequence ID" value="NZ_CP029480.1"/>
</dbReference>
<accession>A0A2Z4GAM1</accession>
<dbReference type="EMBL" id="CP029480">
    <property type="protein sequence ID" value="AWV98171.1"/>
    <property type="molecule type" value="Genomic_DNA"/>
</dbReference>
<dbReference type="Pfam" id="PF13548">
    <property type="entry name" value="DUF4126"/>
    <property type="match status" value="1"/>
</dbReference>
<name>A0A2Z4GAM1_9BACT</name>
<keyword evidence="1" id="KW-0812">Transmembrane</keyword>